<sequence length="538" mass="60094">MTLYKLFPIYPDSKITTGGIIEDEGIFGMSFHVVSQTALFTASMASTALGVVTDLPCRLVGRIMFVDRNDSTVRGGRGVKTHRKKEIVAPTMIFKMFQSIVPRCIWSAFSPAVGNRNTSERSMNNGTEKYFVQCNNNSNTKTLAIEAVDTAQNECQDSHIDSSSTAHSYSTSSLSSMSDNGGGTTDDFHSEAHNNNYDDDRRCTKFVRHSDPKQSLSDYCTTSAKALLVDINATKQKERIEGAEACLETYYLNVSSLLSQVDQDNVQALPLTQDCKNDTFFVLKNTFSRQQDMEAFRFMLDAVVRNALDLTRDDDVPSDFSHDETKACPLWKPEGDTIKTLQRMLRNKTRHDNHDESIRLLEMTVLKWTGVVKKHNEEVRMIKTRGIVDMSPLELKDLLIDCKRGHLVNKNSLGKRDVCVFPCDAGTTTIVENTLKIPIVGGEIHSVSLTHSRLVENDSGNTNSCYVIVSKSVQRELNQSTTTQQLPYYSVSVLRPVGDKTDLVNVAQISQVPVPKFLVNKIAFTSAVDFFNNLRSIT</sequence>
<evidence type="ECO:0000313" key="3">
    <source>
        <dbReference type="Proteomes" id="UP001516023"/>
    </source>
</evidence>
<keyword evidence="3" id="KW-1185">Reference proteome</keyword>
<dbReference type="SUPFAM" id="SSF55961">
    <property type="entry name" value="Bet v1-like"/>
    <property type="match status" value="1"/>
</dbReference>
<name>A0ABD3QMC5_9STRA</name>
<organism evidence="2 3">
    <name type="scientific">Cyclotella cryptica</name>
    <dbReference type="NCBI Taxonomy" id="29204"/>
    <lineage>
        <taxon>Eukaryota</taxon>
        <taxon>Sar</taxon>
        <taxon>Stramenopiles</taxon>
        <taxon>Ochrophyta</taxon>
        <taxon>Bacillariophyta</taxon>
        <taxon>Coscinodiscophyceae</taxon>
        <taxon>Thalassiosirophycidae</taxon>
        <taxon>Stephanodiscales</taxon>
        <taxon>Stephanodiscaceae</taxon>
        <taxon>Cyclotella</taxon>
    </lineage>
</organism>
<dbReference type="Gene3D" id="3.30.530.20">
    <property type="match status" value="1"/>
</dbReference>
<gene>
    <name evidence="2" type="ORF">HJC23_012677</name>
</gene>
<dbReference type="Proteomes" id="UP001516023">
    <property type="component" value="Unassembled WGS sequence"/>
</dbReference>
<protein>
    <submittedName>
        <fullName evidence="2">Uncharacterized protein</fullName>
    </submittedName>
</protein>
<reference evidence="2 3" key="1">
    <citation type="journal article" date="2020" name="G3 (Bethesda)">
        <title>Improved Reference Genome for Cyclotella cryptica CCMP332, a Model for Cell Wall Morphogenesis, Salinity Adaptation, and Lipid Production in Diatoms (Bacillariophyta).</title>
        <authorList>
            <person name="Roberts W.R."/>
            <person name="Downey K.M."/>
            <person name="Ruck E.C."/>
            <person name="Traller J.C."/>
            <person name="Alverson A.J."/>
        </authorList>
    </citation>
    <scope>NUCLEOTIDE SEQUENCE [LARGE SCALE GENOMIC DNA]</scope>
    <source>
        <strain evidence="2 3">CCMP332</strain>
    </source>
</reference>
<proteinExistence type="predicted"/>
<dbReference type="EMBL" id="JABMIG020000028">
    <property type="protein sequence ID" value="KAL3801277.1"/>
    <property type="molecule type" value="Genomic_DNA"/>
</dbReference>
<feature type="region of interest" description="Disordered" evidence="1">
    <location>
        <begin position="156"/>
        <end position="193"/>
    </location>
</feature>
<feature type="compositionally biased region" description="Low complexity" evidence="1">
    <location>
        <begin position="161"/>
        <end position="178"/>
    </location>
</feature>
<evidence type="ECO:0000256" key="1">
    <source>
        <dbReference type="SAM" id="MobiDB-lite"/>
    </source>
</evidence>
<dbReference type="AlphaFoldDB" id="A0ABD3QMC5"/>
<evidence type="ECO:0000313" key="2">
    <source>
        <dbReference type="EMBL" id="KAL3801277.1"/>
    </source>
</evidence>
<comment type="caution">
    <text evidence="2">The sequence shown here is derived from an EMBL/GenBank/DDBJ whole genome shotgun (WGS) entry which is preliminary data.</text>
</comment>
<accession>A0ABD3QMC5</accession>
<dbReference type="InterPro" id="IPR023393">
    <property type="entry name" value="START-like_dom_sf"/>
</dbReference>